<dbReference type="STRING" id="390874.Tpet_1590"/>
<protein>
    <recommendedName>
        <fullName evidence="4">Alpha/beta hydrolase</fullName>
    </recommendedName>
</protein>
<evidence type="ECO:0000313" key="3">
    <source>
        <dbReference type="Proteomes" id="UP000006558"/>
    </source>
</evidence>
<feature type="transmembrane region" description="Helical" evidence="1">
    <location>
        <begin position="145"/>
        <end position="163"/>
    </location>
</feature>
<name>A5IN23_THEP1</name>
<keyword evidence="1" id="KW-0812">Transmembrane</keyword>
<dbReference type="Gene3D" id="3.40.50.1820">
    <property type="entry name" value="alpha/beta hydrolase"/>
    <property type="match status" value="1"/>
</dbReference>
<dbReference type="eggNOG" id="COG1073">
    <property type="taxonomic scope" value="Bacteria"/>
</dbReference>
<dbReference type="AlphaFoldDB" id="A5IN23"/>
<dbReference type="Proteomes" id="UP000006558">
    <property type="component" value="Chromosome"/>
</dbReference>
<accession>A5IN23</accession>
<dbReference type="EMBL" id="CP000702">
    <property type="protein sequence ID" value="ABQ47596.1"/>
    <property type="molecule type" value="Genomic_DNA"/>
</dbReference>
<dbReference type="RefSeq" id="WP_011944006.1">
    <property type="nucleotide sequence ID" value="NC_009486.1"/>
</dbReference>
<evidence type="ECO:0008006" key="4">
    <source>
        <dbReference type="Google" id="ProtNLM"/>
    </source>
</evidence>
<sequence length="316" mass="36272">MFEHVKVPSDYSLGYVHRTKNVRISILKFKSTYPDAEKGTDPVEVYIFSPKRRKVGSVMILQGLGSRNVLYLLRMAYYLSKRKIEAVVPVLPGNFTRVAHGSVSGKDYFSSDLGKMTRFWEHALTDLLSLLELLKVKKMWHERNCLFGYCLGGMIAVLLNALSSDFKKTIIMMAGGDFATLFWRSPTLSFVRRELRSGKGEEHGMTNEENFYDVYRSDLERLKEFSSVQEMLSSNIHPLLKLDPLAYAKFVDTSRIVMLEAMFDKALPKSTRDILWEHLGKPKRIKVPSSHVSWLPFQVLAARYIMKLLKEQGAED</sequence>
<dbReference type="KEGG" id="tpt:Tpet_1590"/>
<keyword evidence="1" id="KW-0472">Membrane</keyword>
<proteinExistence type="predicted"/>
<reference evidence="2 3" key="2">
    <citation type="journal article" date="2009" name="Proc. Natl. Acad. Sci. U.S.A.">
        <title>On the chimeric nature, thermophilic origin, and phylogenetic placement of the Thermotogales.</title>
        <authorList>
            <person name="Zhaxybayeva O."/>
            <person name="Swithers K.S."/>
            <person name="Lapierre P."/>
            <person name="Fournier G.P."/>
            <person name="Bickhart D.M."/>
            <person name="DeBoy R.T."/>
            <person name="Nelson K.E."/>
            <person name="Nesbo C.L."/>
            <person name="Doolittle W.F."/>
            <person name="Gogarten J.P."/>
            <person name="Noll K.M."/>
        </authorList>
    </citation>
    <scope>NUCLEOTIDE SEQUENCE [LARGE SCALE GENOMIC DNA]</scope>
    <source>
        <strain evidence="3">ATCC BAA-488 / DSM 13995 / JCM 10881 / RKU-1</strain>
    </source>
</reference>
<organism evidence="2 3">
    <name type="scientific">Thermotoga petrophila (strain ATCC BAA-488 / DSM 13995 / JCM 10881 / RKU-1)</name>
    <dbReference type="NCBI Taxonomy" id="390874"/>
    <lineage>
        <taxon>Bacteria</taxon>
        <taxon>Thermotogati</taxon>
        <taxon>Thermotogota</taxon>
        <taxon>Thermotogae</taxon>
        <taxon>Thermotogales</taxon>
        <taxon>Thermotogaceae</taxon>
        <taxon>Thermotoga</taxon>
    </lineage>
</organism>
<reference evidence="3" key="1">
    <citation type="submission" date="2007-05" db="EMBL/GenBank/DDBJ databases">
        <title>Complete sequence of Thermotoga petrophila RKU-1.</title>
        <authorList>
            <consortium name="US DOE Joint Genome Institute"/>
            <person name="Copeland A."/>
            <person name="Lucas S."/>
            <person name="Lapidus A."/>
            <person name="Barry K."/>
            <person name="Glavina del Rio T."/>
            <person name="Dalin E."/>
            <person name="Tice H."/>
            <person name="Pitluck S."/>
            <person name="Sims D."/>
            <person name="Brettin T."/>
            <person name="Bruce D."/>
            <person name="Detter J.C."/>
            <person name="Han C."/>
            <person name="Tapia R."/>
            <person name="Schmutz J."/>
            <person name="Larimer F."/>
            <person name="Land M."/>
            <person name="Hauser L."/>
            <person name="Kyrpides N."/>
            <person name="Mikhailova N."/>
            <person name="Nelson K."/>
            <person name="Gogarten J.P."/>
            <person name="Noll K."/>
            <person name="Richardson P."/>
        </authorList>
    </citation>
    <scope>NUCLEOTIDE SEQUENCE [LARGE SCALE GENOMIC DNA]</scope>
    <source>
        <strain evidence="3">ATCC BAA-488 / DSM 13995 / JCM 10881 / RKU-1</strain>
    </source>
</reference>
<dbReference type="HOGENOM" id="CLU_071528_0_0_0"/>
<evidence type="ECO:0000256" key="1">
    <source>
        <dbReference type="SAM" id="Phobius"/>
    </source>
</evidence>
<gene>
    <name evidence="2" type="ordered locus">Tpet_1590</name>
</gene>
<keyword evidence="1" id="KW-1133">Transmembrane helix</keyword>
<dbReference type="SUPFAM" id="SSF53474">
    <property type="entry name" value="alpha/beta-Hydrolases"/>
    <property type="match status" value="1"/>
</dbReference>
<dbReference type="InterPro" id="IPR029058">
    <property type="entry name" value="AB_hydrolase_fold"/>
</dbReference>
<evidence type="ECO:0000313" key="2">
    <source>
        <dbReference type="EMBL" id="ABQ47596.1"/>
    </source>
</evidence>